<dbReference type="RefSeq" id="WP_183358645.1">
    <property type="nucleotide sequence ID" value="NZ_BAABKR010000001.1"/>
</dbReference>
<evidence type="ECO:0000256" key="8">
    <source>
        <dbReference type="ARBA" id="ARBA00037998"/>
    </source>
</evidence>
<dbReference type="InterPro" id="IPR052157">
    <property type="entry name" value="BCAA_transport_permease"/>
</dbReference>
<feature type="transmembrane region" description="Helical" evidence="9">
    <location>
        <begin position="91"/>
        <end position="114"/>
    </location>
</feature>
<evidence type="ECO:0000256" key="5">
    <source>
        <dbReference type="ARBA" id="ARBA00022970"/>
    </source>
</evidence>
<evidence type="ECO:0000313" key="11">
    <source>
        <dbReference type="Proteomes" id="UP000547528"/>
    </source>
</evidence>
<feature type="transmembrane region" description="Helical" evidence="9">
    <location>
        <begin position="188"/>
        <end position="207"/>
    </location>
</feature>
<keyword evidence="11" id="KW-1185">Reference proteome</keyword>
<proteinExistence type="inferred from homology"/>
<feature type="transmembrane region" description="Helical" evidence="9">
    <location>
        <begin position="142"/>
        <end position="159"/>
    </location>
</feature>
<comment type="caution">
    <text evidence="10">The sequence shown here is derived from an EMBL/GenBank/DDBJ whole genome shotgun (WGS) entry which is preliminary data.</text>
</comment>
<reference evidence="10 11" key="1">
    <citation type="submission" date="2020-08" db="EMBL/GenBank/DDBJ databases">
        <title>Sequencing the genomes of 1000 actinobacteria strains.</title>
        <authorList>
            <person name="Klenk H.-P."/>
        </authorList>
    </citation>
    <scope>NUCLEOTIDE SEQUENCE [LARGE SCALE GENOMIC DNA]</scope>
    <source>
        <strain evidence="10 11">DSM 28238</strain>
    </source>
</reference>
<dbReference type="GO" id="GO:0005886">
    <property type="term" value="C:plasma membrane"/>
    <property type="evidence" value="ECO:0007669"/>
    <property type="project" value="UniProtKB-SubCell"/>
</dbReference>
<evidence type="ECO:0000256" key="2">
    <source>
        <dbReference type="ARBA" id="ARBA00022448"/>
    </source>
</evidence>
<gene>
    <name evidence="10" type="ORF">FHX47_001865</name>
</gene>
<feature type="transmembrane region" description="Helical" evidence="9">
    <location>
        <begin position="263"/>
        <end position="282"/>
    </location>
</feature>
<keyword evidence="3" id="KW-1003">Cell membrane</keyword>
<feature type="transmembrane region" description="Helical" evidence="9">
    <location>
        <begin position="7"/>
        <end position="29"/>
    </location>
</feature>
<evidence type="ECO:0000313" key="10">
    <source>
        <dbReference type="EMBL" id="MBB3668236.1"/>
    </source>
</evidence>
<evidence type="ECO:0000256" key="7">
    <source>
        <dbReference type="ARBA" id="ARBA00023136"/>
    </source>
</evidence>
<dbReference type="Pfam" id="PF02653">
    <property type="entry name" value="BPD_transp_2"/>
    <property type="match status" value="1"/>
</dbReference>
<dbReference type="GO" id="GO:0022857">
    <property type="term" value="F:transmembrane transporter activity"/>
    <property type="evidence" value="ECO:0007669"/>
    <property type="project" value="InterPro"/>
</dbReference>
<evidence type="ECO:0000256" key="6">
    <source>
        <dbReference type="ARBA" id="ARBA00022989"/>
    </source>
</evidence>
<dbReference type="EMBL" id="JACIBT010000011">
    <property type="protein sequence ID" value="MBB3668236.1"/>
    <property type="molecule type" value="Genomic_DNA"/>
</dbReference>
<keyword evidence="7 9" id="KW-0472">Membrane</keyword>
<keyword evidence="6 9" id="KW-1133">Transmembrane helix</keyword>
<evidence type="ECO:0000256" key="9">
    <source>
        <dbReference type="SAM" id="Phobius"/>
    </source>
</evidence>
<keyword evidence="2" id="KW-0813">Transport</keyword>
<dbReference type="InterPro" id="IPR001851">
    <property type="entry name" value="ABC_transp_permease"/>
</dbReference>
<organism evidence="10 11">
    <name type="scientific">Garicola koreensis</name>
    <dbReference type="NCBI Taxonomy" id="1262554"/>
    <lineage>
        <taxon>Bacteria</taxon>
        <taxon>Bacillati</taxon>
        <taxon>Actinomycetota</taxon>
        <taxon>Actinomycetes</taxon>
        <taxon>Micrococcales</taxon>
        <taxon>Micrococcaceae</taxon>
        <taxon>Garicola</taxon>
    </lineage>
</organism>
<dbReference type="Proteomes" id="UP000547528">
    <property type="component" value="Unassembled WGS sequence"/>
</dbReference>
<sequence>MTQFLVLLIYGLSEGAILALAALGFVLIYKATGVINFAQGEFLLIGAYTFYTAFVIFQLPILIALLVGVVVAVVVGVLVERLILRPMVGQSHISIIMVTIGLAAVLSSIVQMFFGTQPRAMPNLFPTGSVEILNGSIPANRLWTLLVAAVVLTLLTVFFQKSKHGIAMRSVADDEQAAMTVGISVRRIFAMSWGLAAVSALIAGVLLADLTTVEMGIVNFGLLVFPVVILGGLDSVPGTIVGGLTIGLVTQFTAGYLDPGLAGVAPYIVLVLVLLVRPYGIFGEKRIERV</sequence>
<feature type="transmembrane region" description="Helical" evidence="9">
    <location>
        <begin position="49"/>
        <end position="79"/>
    </location>
</feature>
<feature type="transmembrane region" description="Helical" evidence="9">
    <location>
        <begin position="213"/>
        <end position="233"/>
    </location>
</feature>
<feature type="transmembrane region" description="Helical" evidence="9">
    <location>
        <begin position="240"/>
        <end position="257"/>
    </location>
</feature>
<dbReference type="CDD" id="cd06582">
    <property type="entry name" value="TM_PBP1_LivH_like"/>
    <property type="match status" value="1"/>
</dbReference>
<comment type="similarity">
    <text evidence="8">Belongs to the binding-protein-dependent transport system permease family. LivHM subfamily.</text>
</comment>
<evidence type="ECO:0000256" key="4">
    <source>
        <dbReference type="ARBA" id="ARBA00022692"/>
    </source>
</evidence>
<dbReference type="GO" id="GO:0006865">
    <property type="term" value="P:amino acid transport"/>
    <property type="evidence" value="ECO:0007669"/>
    <property type="project" value="UniProtKB-KW"/>
</dbReference>
<evidence type="ECO:0000256" key="3">
    <source>
        <dbReference type="ARBA" id="ARBA00022475"/>
    </source>
</evidence>
<accession>A0A7W5U331</accession>
<keyword evidence="5" id="KW-0029">Amino-acid transport</keyword>
<dbReference type="PANTHER" id="PTHR11795:SF451">
    <property type="entry name" value="ABC TRANSPORTER PERMEASE PROTEIN"/>
    <property type="match status" value="1"/>
</dbReference>
<protein>
    <submittedName>
        <fullName evidence="10">Branched-chain amino acid transport system permease protein</fullName>
    </submittedName>
</protein>
<dbReference type="PANTHER" id="PTHR11795">
    <property type="entry name" value="BRANCHED-CHAIN AMINO ACID TRANSPORT SYSTEM PERMEASE PROTEIN LIVH"/>
    <property type="match status" value="1"/>
</dbReference>
<evidence type="ECO:0000256" key="1">
    <source>
        <dbReference type="ARBA" id="ARBA00004651"/>
    </source>
</evidence>
<comment type="subcellular location">
    <subcellularLocation>
        <location evidence="1">Cell membrane</location>
        <topology evidence="1">Multi-pass membrane protein</topology>
    </subcellularLocation>
</comment>
<dbReference type="AlphaFoldDB" id="A0A7W5U331"/>
<name>A0A7W5U331_9MICC</name>
<keyword evidence="4 9" id="KW-0812">Transmembrane</keyword>